<protein>
    <submittedName>
        <fullName evidence="1">SIR2 family protein</fullName>
    </submittedName>
</protein>
<dbReference type="AlphaFoldDB" id="A0AAJ1AJA3"/>
<accession>A0AAJ1AJA3</accession>
<reference evidence="1 2" key="1">
    <citation type="journal article" date="2021" name="bioRxiv">
        <title>Unraveling nitrogen, sulfur and carbon metabolic pathways and microbial community transcriptional responses to substrate deprivation and toxicity stresses in a bioreactor mimicking anoxic brackish coastal sediment conditions.</title>
        <authorList>
            <person name="Martins P.D."/>
            <person name="Echeveste M.J."/>
            <person name="Arshad A."/>
            <person name="Kurth J."/>
            <person name="Ouboter H."/>
            <person name="Jetten M.S.M."/>
            <person name="Welte C.U."/>
        </authorList>
    </citation>
    <scope>NUCLEOTIDE SEQUENCE [LARGE SCALE GENOMIC DNA]</scope>
    <source>
        <strain evidence="1">MAG_38</strain>
    </source>
</reference>
<dbReference type="Pfam" id="PF13289">
    <property type="entry name" value="SIR2_2"/>
    <property type="match status" value="1"/>
</dbReference>
<sequence length="406" mass="45993">MRMIEDPYRQLSYLQQCLSSDKKPLGLFLGAGCPMAIRLDDDEKRPLIPDVAGITLIVRDDMAKRPDCESLLKIVDEHFAKDGRDAPTMEDMLTHIRALRAVAGNDEVRGLSAENLDKLDDTICQLIHRVADKMLPNSETPYHCTASWVDAVRRENPIEIFTTNYDLLMEQAFEDTRVPYFDGFAGVRKPFFDLRAMEEDILSPRWARLWKLHGSINWYQVADKGVFRGTTLEDGGSKRVIHPSHLKYQESRRMPYLAMIDRLRAFLKQPTATLILCGYSFRDEHINEVIVQGLQSTQTTIAFALLFDELITYSQAATLALKRSNLNILARDGAVIGGQKAEWPEKDAASISADDGRFVRWRPVDPDNKEGRWSAEFTLGDFAVFGQFLQELVGTVRQAPAVPNAQ</sequence>
<proteinExistence type="predicted"/>
<evidence type="ECO:0000313" key="1">
    <source>
        <dbReference type="EMBL" id="MBZ0160833.1"/>
    </source>
</evidence>
<organism evidence="1 2">
    <name type="scientific">Candidatus Methylomirabilis tolerans</name>
    <dbReference type="NCBI Taxonomy" id="3123416"/>
    <lineage>
        <taxon>Bacteria</taxon>
        <taxon>Candidatus Methylomirabilota</taxon>
        <taxon>Candidatus Methylomirabilia</taxon>
        <taxon>Candidatus Methylomirabilales</taxon>
        <taxon>Candidatus Methylomirabilaceae</taxon>
        <taxon>Candidatus Methylomirabilis</taxon>
    </lineage>
</organism>
<gene>
    <name evidence="1" type="ORF">K8G79_11975</name>
</gene>
<comment type="caution">
    <text evidence="1">The sequence shown here is derived from an EMBL/GenBank/DDBJ whole genome shotgun (WGS) entry which is preliminary data.</text>
</comment>
<name>A0AAJ1AJA3_9BACT</name>
<dbReference type="Proteomes" id="UP001197609">
    <property type="component" value="Unassembled WGS sequence"/>
</dbReference>
<evidence type="ECO:0000313" key="2">
    <source>
        <dbReference type="Proteomes" id="UP001197609"/>
    </source>
</evidence>
<dbReference type="EMBL" id="JAIOIU010000155">
    <property type="protein sequence ID" value="MBZ0160833.1"/>
    <property type="molecule type" value="Genomic_DNA"/>
</dbReference>